<feature type="non-terminal residue" evidence="1">
    <location>
        <position position="118"/>
    </location>
</feature>
<dbReference type="AlphaFoldDB" id="X0ZTM8"/>
<dbReference type="EMBL" id="BARS01057473">
    <property type="protein sequence ID" value="GAG51536.1"/>
    <property type="molecule type" value="Genomic_DNA"/>
</dbReference>
<dbReference type="InterPro" id="IPR029058">
    <property type="entry name" value="AB_hydrolase_fold"/>
</dbReference>
<dbReference type="SUPFAM" id="SSF53474">
    <property type="entry name" value="alpha/beta-Hydrolases"/>
    <property type="match status" value="1"/>
</dbReference>
<comment type="caution">
    <text evidence="1">The sequence shown here is derived from an EMBL/GenBank/DDBJ whole genome shotgun (WGS) entry which is preliminary data.</text>
</comment>
<accession>X0ZTM8</accession>
<evidence type="ECO:0000313" key="1">
    <source>
        <dbReference type="EMBL" id="GAG51536.1"/>
    </source>
</evidence>
<gene>
    <name evidence="1" type="ORF">S01H1_84256</name>
</gene>
<organism evidence="1">
    <name type="scientific">marine sediment metagenome</name>
    <dbReference type="NCBI Taxonomy" id="412755"/>
    <lineage>
        <taxon>unclassified sequences</taxon>
        <taxon>metagenomes</taxon>
        <taxon>ecological metagenomes</taxon>
    </lineage>
</organism>
<protein>
    <submittedName>
        <fullName evidence="1">Uncharacterized protein</fullName>
    </submittedName>
</protein>
<sequence>MDNWDTLSPDPFNPKEFTQRYRREGKLFVVEYSVLEMSDAIPLEWVKQKKNVIPGNMETMDFHSNILNSKRKIWIYTPSNFESYDKPFHLLIVFDGKAFIDFTFTPQILDNLHAEKKI</sequence>
<name>X0ZTM8_9ZZZZ</name>
<proteinExistence type="predicted"/>
<reference evidence="1" key="1">
    <citation type="journal article" date="2014" name="Front. Microbiol.">
        <title>High frequency of phylogenetically diverse reductive dehalogenase-homologous genes in deep subseafloor sedimentary metagenomes.</title>
        <authorList>
            <person name="Kawai M."/>
            <person name="Futagami T."/>
            <person name="Toyoda A."/>
            <person name="Takaki Y."/>
            <person name="Nishi S."/>
            <person name="Hori S."/>
            <person name="Arai W."/>
            <person name="Tsubouchi T."/>
            <person name="Morono Y."/>
            <person name="Uchiyama I."/>
            <person name="Ito T."/>
            <person name="Fujiyama A."/>
            <person name="Inagaki F."/>
            <person name="Takami H."/>
        </authorList>
    </citation>
    <scope>NUCLEOTIDE SEQUENCE</scope>
    <source>
        <strain evidence="1">Expedition CK06-06</strain>
    </source>
</reference>
<dbReference type="Gene3D" id="3.40.50.1820">
    <property type="entry name" value="alpha/beta hydrolase"/>
    <property type="match status" value="1"/>
</dbReference>